<dbReference type="PROSITE" id="PS50111">
    <property type="entry name" value="CHEMOTAXIS_TRANSDUC_2"/>
    <property type="match status" value="1"/>
</dbReference>
<evidence type="ECO:0000313" key="8">
    <source>
        <dbReference type="Proteomes" id="UP000559117"/>
    </source>
</evidence>
<dbReference type="GO" id="GO:0007165">
    <property type="term" value="P:signal transduction"/>
    <property type="evidence" value="ECO:0007669"/>
    <property type="project" value="UniProtKB-KW"/>
</dbReference>
<keyword evidence="4" id="KW-0812">Transmembrane</keyword>
<dbReference type="InterPro" id="IPR024478">
    <property type="entry name" value="HlyB_4HB_MCP"/>
</dbReference>
<name>A0A840US84_9FIRM</name>
<dbReference type="RefSeq" id="WP_183863545.1">
    <property type="nucleotide sequence ID" value="NZ_JACHFH010000065.1"/>
</dbReference>
<comment type="caution">
    <text evidence="7">The sequence shown here is derived from an EMBL/GenBank/DDBJ whole genome shotgun (WGS) entry which is preliminary data.</text>
</comment>
<evidence type="ECO:0000256" key="2">
    <source>
        <dbReference type="ARBA" id="ARBA00029447"/>
    </source>
</evidence>
<dbReference type="PANTHER" id="PTHR32089:SF112">
    <property type="entry name" value="LYSOZYME-LIKE PROTEIN-RELATED"/>
    <property type="match status" value="1"/>
</dbReference>
<dbReference type="EMBL" id="JACHFH010000065">
    <property type="protein sequence ID" value="MBB5337608.1"/>
    <property type="molecule type" value="Genomic_DNA"/>
</dbReference>
<evidence type="ECO:0000256" key="3">
    <source>
        <dbReference type="PROSITE-ProRule" id="PRU00284"/>
    </source>
</evidence>
<gene>
    <name evidence="7" type="ORF">HNR32_002770</name>
</gene>
<dbReference type="InterPro" id="IPR004089">
    <property type="entry name" value="MCPsignal_dom"/>
</dbReference>
<feature type="domain" description="Methyl-accepting transducer" evidence="5">
    <location>
        <begin position="287"/>
        <end position="523"/>
    </location>
</feature>
<dbReference type="InterPro" id="IPR003660">
    <property type="entry name" value="HAMP_dom"/>
</dbReference>
<proteinExistence type="inferred from homology"/>
<dbReference type="GO" id="GO:0006935">
    <property type="term" value="P:chemotaxis"/>
    <property type="evidence" value="ECO:0007669"/>
    <property type="project" value="InterPro"/>
</dbReference>
<evidence type="ECO:0000313" key="7">
    <source>
        <dbReference type="EMBL" id="MBB5337608.1"/>
    </source>
</evidence>
<evidence type="ECO:0000256" key="1">
    <source>
        <dbReference type="ARBA" id="ARBA00023224"/>
    </source>
</evidence>
<dbReference type="SMART" id="SM00283">
    <property type="entry name" value="MA"/>
    <property type="match status" value="1"/>
</dbReference>
<evidence type="ECO:0000256" key="4">
    <source>
        <dbReference type="SAM" id="Phobius"/>
    </source>
</evidence>
<dbReference type="GO" id="GO:0004888">
    <property type="term" value="F:transmembrane signaling receptor activity"/>
    <property type="evidence" value="ECO:0007669"/>
    <property type="project" value="InterPro"/>
</dbReference>
<keyword evidence="1 3" id="KW-0807">Transducer</keyword>
<keyword evidence="4" id="KW-1133">Transmembrane helix</keyword>
<evidence type="ECO:0000259" key="5">
    <source>
        <dbReference type="PROSITE" id="PS50111"/>
    </source>
</evidence>
<feature type="transmembrane region" description="Helical" evidence="4">
    <location>
        <begin position="13"/>
        <end position="33"/>
    </location>
</feature>
<dbReference type="Pfam" id="PF00015">
    <property type="entry name" value="MCPsignal"/>
    <property type="match status" value="1"/>
</dbReference>
<dbReference type="PANTHER" id="PTHR32089">
    <property type="entry name" value="METHYL-ACCEPTING CHEMOTAXIS PROTEIN MCPB"/>
    <property type="match status" value="1"/>
</dbReference>
<dbReference type="PRINTS" id="PR00260">
    <property type="entry name" value="CHEMTRNSDUCR"/>
</dbReference>
<reference evidence="7 8" key="1">
    <citation type="submission" date="2020-08" db="EMBL/GenBank/DDBJ databases">
        <title>Genomic Encyclopedia of Type Strains, Phase IV (KMG-IV): sequencing the most valuable type-strain genomes for metagenomic binning, comparative biology and taxonomic classification.</title>
        <authorList>
            <person name="Goeker M."/>
        </authorList>
    </citation>
    <scope>NUCLEOTIDE SEQUENCE [LARGE SCALE GENOMIC DNA]</scope>
    <source>
        <strain evidence="7 8">DSM 24661</strain>
    </source>
</reference>
<evidence type="ECO:0000259" key="6">
    <source>
        <dbReference type="PROSITE" id="PS50885"/>
    </source>
</evidence>
<protein>
    <submittedName>
        <fullName evidence="7">Methyl-accepting chemotaxis protein</fullName>
    </submittedName>
</protein>
<dbReference type="CDD" id="cd11386">
    <property type="entry name" value="MCP_signal"/>
    <property type="match status" value="1"/>
</dbReference>
<dbReference type="InterPro" id="IPR004090">
    <property type="entry name" value="Chemotax_Me-accpt_rcpt"/>
</dbReference>
<dbReference type="SUPFAM" id="SSF58104">
    <property type="entry name" value="Methyl-accepting chemotaxis protein (MCP) signaling domain"/>
    <property type="match status" value="1"/>
</dbReference>
<feature type="domain" description="HAMP" evidence="6">
    <location>
        <begin position="213"/>
        <end position="268"/>
    </location>
</feature>
<dbReference type="Gene3D" id="1.10.287.950">
    <property type="entry name" value="Methyl-accepting chemotaxis protein"/>
    <property type="match status" value="1"/>
</dbReference>
<sequence>MNWFNNLKIMQKLGLLIIIFSIAIVVVGSIGYLDLKQSNKYTNDLYQENLTEIDLAYQNSLYIGQIRSDLFAIMLSTNPEKNKQLFDNIASIRKIYAGNIDQLNSMSLTTNQKNNMNELNKVLVDYKDKNNTAMNLVRDGKNQEAYIYYQNNVEEPAAKTTELLKNITITAKNEAKEMKQKSDADLAQMRITFLLIILASILIGAGLGWMIIKQVIGRLGQSSEFLDKIASGDFSHDVLEEHLKDKSEFGFLAKSIDKMNRNVRTLIKQLLVTSEQLAAASEELTASADQSSKATNQIAESITEVAAGANRQLEIAIATNQVIEEMAKGIHQVTENTVGAAGSSEQTSEAAVKGYQVINQAIEQMKTIGVKTDTTSDVIENLGEKSKQIDKIVKLISDIAEQTNLLALNAAIEAARAGTAGKGFAVVADEVRKLAEQSAMATKDIVSIIDEVQLKTQSAIVFMNESKREVENGSELVNIAGRNFNEILKMVQSISGEIQDISAAAEELTAGSDEVITSAQNVKIESQKTAEETEVISAAAEQQSSVIEEIASASTHLAKLAENLQEAINKFKV</sequence>
<feature type="transmembrane region" description="Helical" evidence="4">
    <location>
        <begin position="191"/>
        <end position="212"/>
    </location>
</feature>
<dbReference type="AlphaFoldDB" id="A0A840US84"/>
<comment type="similarity">
    <text evidence="2">Belongs to the methyl-accepting chemotaxis (MCP) protein family.</text>
</comment>
<dbReference type="Proteomes" id="UP000559117">
    <property type="component" value="Unassembled WGS sequence"/>
</dbReference>
<organism evidence="7 8">
    <name type="scientific">Pectinatus brassicae</name>
    <dbReference type="NCBI Taxonomy" id="862415"/>
    <lineage>
        <taxon>Bacteria</taxon>
        <taxon>Bacillati</taxon>
        <taxon>Bacillota</taxon>
        <taxon>Negativicutes</taxon>
        <taxon>Selenomonadales</taxon>
        <taxon>Selenomonadaceae</taxon>
        <taxon>Pectinatus</taxon>
    </lineage>
</organism>
<keyword evidence="8" id="KW-1185">Reference proteome</keyword>
<accession>A0A840US84</accession>
<keyword evidence="4" id="KW-0472">Membrane</keyword>
<dbReference type="PROSITE" id="PS50885">
    <property type="entry name" value="HAMP"/>
    <property type="match status" value="1"/>
</dbReference>
<dbReference type="GO" id="GO:0016020">
    <property type="term" value="C:membrane"/>
    <property type="evidence" value="ECO:0007669"/>
    <property type="project" value="InterPro"/>
</dbReference>
<dbReference type="Pfam" id="PF12729">
    <property type="entry name" value="4HB_MCP_1"/>
    <property type="match status" value="1"/>
</dbReference>